<protein>
    <recommendedName>
        <fullName evidence="2">DUF8082 domain-containing protein</fullName>
    </recommendedName>
</protein>
<feature type="domain" description="DUF8082" evidence="2">
    <location>
        <begin position="156"/>
        <end position="218"/>
    </location>
</feature>
<dbReference type="EMBL" id="NAAD01000005">
    <property type="protein sequence ID" value="ORJ61563.1"/>
    <property type="molecule type" value="Genomic_DNA"/>
</dbReference>
<dbReference type="STRING" id="1969733.B5V00_05860"/>
<name>A0A1X0Y8Z6_9BACT</name>
<evidence type="ECO:0000313" key="3">
    <source>
        <dbReference type="EMBL" id="ORJ61563.1"/>
    </source>
</evidence>
<proteinExistence type="predicted"/>
<dbReference type="Pfam" id="PF26309">
    <property type="entry name" value="DUF8082"/>
    <property type="match status" value="1"/>
</dbReference>
<dbReference type="Gene3D" id="3.30.450.30">
    <property type="entry name" value="Dynein light chain 2a, cytoplasmic"/>
    <property type="match status" value="1"/>
</dbReference>
<dbReference type="Proteomes" id="UP000193136">
    <property type="component" value="Unassembled WGS sequence"/>
</dbReference>
<evidence type="ECO:0000313" key="4">
    <source>
        <dbReference type="Proteomes" id="UP000193136"/>
    </source>
</evidence>
<dbReference type="RefSeq" id="WP_085009837.1">
    <property type="nucleotide sequence ID" value="NZ_NAAD01000005.1"/>
</dbReference>
<sequence length="225" mass="24291">MQQALDDLKAIPGVVGAAIYQAQQGVLANNLPGLFKPEKLAGMGKLLNKIFSAGRLSFNDLAETSLCYEEATLITREISEGRYIMVICDPAANMNLLSMSLKMALEDLRQPRSAAPAQSPVTASPAAAQAADRQSPEVTPEELLARGPLSTPMKGMQQQLASVIGPMAEILFQDALIEWSKTFQVSITNLPHLIDLVCRDIGDNQKAKQYRDLIQSQLKLAAGQG</sequence>
<organism evidence="3 4">
    <name type="scientific">Geothermobacter hydrogeniphilus</name>
    <dbReference type="NCBI Taxonomy" id="1969733"/>
    <lineage>
        <taxon>Bacteria</taxon>
        <taxon>Pseudomonadati</taxon>
        <taxon>Thermodesulfobacteriota</taxon>
        <taxon>Desulfuromonadia</taxon>
        <taxon>Desulfuromonadales</taxon>
        <taxon>Geothermobacteraceae</taxon>
        <taxon>Geothermobacter</taxon>
    </lineage>
</organism>
<comment type="caution">
    <text evidence="3">The sequence shown here is derived from an EMBL/GenBank/DDBJ whole genome shotgun (WGS) entry which is preliminary data.</text>
</comment>
<dbReference type="InterPro" id="IPR058395">
    <property type="entry name" value="DUF8082"/>
</dbReference>
<dbReference type="AlphaFoldDB" id="A0A1X0Y8Z6"/>
<reference evidence="3 4" key="1">
    <citation type="submission" date="2017-03" db="EMBL/GenBank/DDBJ databases">
        <title>Genome sequence of Geothermobacter sp. EPR-M, Deep-Sea Iron Reducer.</title>
        <authorList>
            <person name="Tully B."/>
            <person name="Savalia P."/>
            <person name="Abuyen K."/>
            <person name="Baughan C."/>
            <person name="Romero E."/>
            <person name="Ronkowski C."/>
            <person name="Torres B."/>
            <person name="Tremblay J."/>
            <person name="Trujillo A."/>
            <person name="Tyler M."/>
            <person name="Perez-Rodriguez I."/>
            <person name="Amend J."/>
        </authorList>
    </citation>
    <scope>NUCLEOTIDE SEQUENCE [LARGE SCALE GENOMIC DNA]</scope>
    <source>
        <strain evidence="3 4">EPR-M</strain>
    </source>
</reference>
<dbReference type="OrthoDB" id="5401751at2"/>
<evidence type="ECO:0000256" key="1">
    <source>
        <dbReference type="SAM" id="MobiDB-lite"/>
    </source>
</evidence>
<feature type="region of interest" description="Disordered" evidence="1">
    <location>
        <begin position="112"/>
        <end position="140"/>
    </location>
</feature>
<accession>A0A1X0Y8Z6</accession>
<gene>
    <name evidence="3" type="ORF">B5V00_05860</name>
</gene>
<feature type="compositionally biased region" description="Low complexity" evidence="1">
    <location>
        <begin position="113"/>
        <end position="133"/>
    </location>
</feature>
<evidence type="ECO:0000259" key="2">
    <source>
        <dbReference type="Pfam" id="PF26309"/>
    </source>
</evidence>
<keyword evidence="4" id="KW-1185">Reference proteome</keyword>